<comment type="caution">
    <text evidence="1">The sequence shown here is derived from an EMBL/GenBank/DDBJ whole genome shotgun (WGS) entry which is preliminary data.</text>
</comment>
<evidence type="ECO:0000313" key="2">
    <source>
        <dbReference type="Proteomes" id="UP000274139"/>
    </source>
</evidence>
<dbReference type="Pfam" id="PF21628">
    <property type="entry name" value="Gp10-like"/>
    <property type="match status" value="1"/>
</dbReference>
<sequence length="104" mass="10708">MALVDMKQGDGDHAMPTNPYGYGLRICLSEDQVEALGLQHNPPSAGATVGLRALATVVTVTQDADVDGDSDGIDVTLALQITSLEITPEGGQSSSNSASMLYGD</sequence>
<dbReference type="RefSeq" id="WP_103523789.1">
    <property type="nucleotide sequence ID" value="NZ_JAIZDC010000001.1"/>
</dbReference>
<protein>
    <submittedName>
        <fullName evidence="1">Uncharacterized protein</fullName>
    </submittedName>
</protein>
<name>A0A454JKZ5_9NEIS</name>
<dbReference type="InterPro" id="IPR049302">
    <property type="entry name" value="Gp10-like"/>
</dbReference>
<keyword evidence="2" id="KW-1185">Reference proteome</keyword>
<reference evidence="1 2" key="1">
    <citation type="submission" date="2018-10" db="EMBL/GenBank/DDBJ databases">
        <title>Draft genome sequence of Aquitalea MWU14-2217 isolated from a wild cranberry bog in Provincetown, Massachusetts.</title>
        <authorList>
            <person name="Ebadzadsahrai G."/>
            <person name="Soby S."/>
        </authorList>
    </citation>
    <scope>NUCLEOTIDE SEQUENCE [LARGE SCALE GENOMIC DNA]</scope>
    <source>
        <strain evidence="1 2">MWU14-2217</strain>
    </source>
</reference>
<proteinExistence type="predicted"/>
<dbReference type="Proteomes" id="UP000274139">
    <property type="component" value="Unassembled WGS sequence"/>
</dbReference>
<evidence type="ECO:0000313" key="1">
    <source>
        <dbReference type="EMBL" id="RMD00059.1"/>
    </source>
</evidence>
<gene>
    <name evidence="1" type="ORF">EAY64_05535</name>
</gene>
<dbReference type="AlphaFoldDB" id="A0A454JKZ5"/>
<dbReference type="EMBL" id="RFAR01000019">
    <property type="protein sequence ID" value="RMD00059.1"/>
    <property type="molecule type" value="Genomic_DNA"/>
</dbReference>
<accession>A0A454JKZ5</accession>
<organism evidence="1 2">
    <name type="scientific">Aquitalea palustris</name>
    <dbReference type="NCBI Taxonomy" id="2480983"/>
    <lineage>
        <taxon>Bacteria</taxon>
        <taxon>Pseudomonadati</taxon>
        <taxon>Pseudomonadota</taxon>
        <taxon>Betaproteobacteria</taxon>
        <taxon>Neisseriales</taxon>
        <taxon>Chromobacteriaceae</taxon>
        <taxon>Aquitalea</taxon>
    </lineage>
</organism>